<dbReference type="InterPro" id="IPR025322">
    <property type="entry name" value="PADRE_dom"/>
</dbReference>
<dbReference type="Proteomes" id="UP000228380">
    <property type="component" value="Chromosome 11"/>
</dbReference>
<dbReference type="PANTHER" id="PTHR33052">
    <property type="entry name" value="DUF4228 DOMAIN PROTEIN-RELATED"/>
    <property type="match status" value="1"/>
</dbReference>
<accession>A0A8B7CK94</accession>
<evidence type="ECO:0000256" key="1">
    <source>
        <dbReference type="SAM" id="MobiDB-lite"/>
    </source>
</evidence>
<name>A0A8B7CK94_PHODC</name>
<reference evidence="3" key="2">
    <citation type="submission" date="2025-08" db="UniProtKB">
        <authorList>
            <consortium name="RefSeq"/>
        </authorList>
    </citation>
    <scope>IDENTIFICATION</scope>
    <source>
        <tissue evidence="3">Young leaves</tissue>
    </source>
</reference>
<protein>
    <submittedName>
        <fullName evidence="3">Uncharacterized protein LOC103715169</fullName>
    </submittedName>
</protein>
<feature type="region of interest" description="Disordered" evidence="1">
    <location>
        <begin position="111"/>
        <end position="133"/>
    </location>
</feature>
<keyword evidence="2" id="KW-1185">Reference proteome</keyword>
<dbReference type="AlphaFoldDB" id="A0A8B7CK94"/>
<dbReference type="OrthoDB" id="1922322at2759"/>
<dbReference type="KEGG" id="pda:103715169"/>
<proteinExistence type="predicted"/>
<gene>
    <name evidence="3" type="primary">LOC103715169</name>
</gene>
<organism evidence="2 3">
    <name type="scientific">Phoenix dactylifera</name>
    <name type="common">Date palm</name>
    <dbReference type="NCBI Taxonomy" id="42345"/>
    <lineage>
        <taxon>Eukaryota</taxon>
        <taxon>Viridiplantae</taxon>
        <taxon>Streptophyta</taxon>
        <taxon>Embryophyta</taxon>
        <taxon>Tracheophyta</taxon>
        <taxon>Spermatophyta</taxon>
        <taxon>Magnoliopsida</taxon>
        <taxon>Liliopsida</taxon>
        <taxon>Arecaceae</taxon>
        <taxon>Coryphoideae</taxon>
        <taxon>Phoeniceae</taxon>
        <taxon>Phoenix</taxon>
    </lineage>
</organism>
<evidence type="ECO:0000313" key="2">
    <source>
        <dbReference type="Proteomes" id="UP000228380"/>
    </source>
</evidence>
<dbReference type="Pfam" id="PF14009">
    <property type="entry name" value="PADRE"/>
    <property type="match status" value="1"/>
</dbReference>
<dbReference type="GeneID" id="103715169"/>
<reference evidence="2" key="1">
    <citation type="journal article" date="2019" name="Nat. Commun.">
        <title>Genome-wide association mapping of date palm fruit traits.</title>
        <authorList>
            <person name="Hazzouri K.M."/>
            <person name="Gros-Balthazard M."/>
            <person name="Flowers J.M."/>
            <person name="Copetti D."/>
            <person name="Lemansour A."/>
            <person name="Lebrun M."/>
            <person name="Masmoudi K."/>
            <person name="Ferrand S."/>
            <person name="Dhar M.I."/>
            <person name="Fresquez Z.A."/>
            <person name="Rosas U."/>
            <person name="Zhang J."/>
            <person name="Talag J."/>
            <person name="Lee S."/>
            <person name="Kudrna D."/>
            <person name="Powell R.F."/>
            <person name="Leitch I.J."/>
            <person name="Krueger R.R."/>
            <person name="Wing R.A."/>
            <person name="Amiri K.M.A."/>
            <person name="Purugganan M.D."/>
        </authorList>
    </citation>
    <scope>NUCLEOTIDE SEQUENCE [LARGE SCALE GENOMIC DNA]</scope>
    <source>
        <strain evidence="2">cv. Khalas</strain>
    </source>
</reference>
<evidence type="ECO:0000313" key="3">
    <source>
        <dbReference type="RefSeq" id="XP_008800930.1"/>
    </source>
</evidence>
<sequence>MGNYVSCTLSVGAGGSTGAITVILPGGEVRRMEGLVNAAELMLDAPGHFLVNTRSMQVGRRFAALSADEDLEMGDVYVMMPMKRLNSVITAADMAVLLLAANKKVRRASGGNSRVLPACTSSSPKNPLAGHELDEVDDDVPTMTTAMAMEDFKYRLCRSRKPTLETIEEEGISSRREL</sequence>
<dbReference type="RefSeq" id="XP_008800930.1">
    <property type="nucleotide sequence ID" value="XM_008802708.4"/>
</dbReference>